<gene>
    <name evidence="1" type="ORF">BCON_0214g00120</name>
</gene>
<protein>
    <submittedName>
        <fullName evidence="1">Uncharacterized protein</fullName>
    </submittedName>
</protein>
<dbReference type="AlphaFoldDB" id="A0A4Z1HJP4"/>
<dbReference type="OrthoDB" id="3528358at2759"/>
<organism evidence="1 2">
    <name type="scientific">Botryotinia convoluta</name>
    <dbReference type="NCBI Taxonomy" id="54673"/>
    <lineage>
        <taxon>Eukaryota</taxon>
        <taxon>Fungi</taxon>
        <taxon>Dikarya</taxon>
        <taxon>Ascomycota</taxon>
        <taxon>Pezizomycotina</taxon>
        <taxon>Leotiomycetes</taxon>
        <taxon>Helotiales</taxon>
        <taxon>Sclerotiniaceae</taxon>
        <taxon>Botryotinia</taxon>
    </lineage>
</organism>
<name>A0A4Z1HJP4_9HELO</name>
<keyword evidence="2" id="KW-1185">Reference proteome</keyword>
<accession>A0A4Z1HJP4</accession>
<reference evidence="1 2" key="1">
    <citation type="submission" date="2017-12" db="EMBL/GenBank/DDBJ databases">
        <title>Comparative genomics of Botrytis spp.</title>
        <authorList>
            <person name="Valero-Jimenez C.A."/>
            <person name="Tapia P."/>
            <person name="Veloso J."/>
            <person name="Silva-Moreno E."/>
            <person name="Staats M."/>
            <person name="Valdes J.H."/>
            <person name="Van Kan J.A.L."/>
        </authorList>
    </citation>
    <scope>NUCLEOTIDE SEQUENCE [LARGE SCALE GENOMIC DNA]</scope>
    <source>
        <strain evidence="1 2">MUCL11595</strain>
    </source>
</reference>
<evidence type="ECO:0000313" key="1">
    <source>
        <dbReference type="EMBL" id="TGO49296.1"/>
    </source>
</evidence>
<comment type="caution">
    <text evidence="1">The sequence shown here is derived from an EMBL/GenBank/DDBJ whole genome shotgun (WGS) entry which is preliminary data.</text>
</comment>
<evidence type="ECO:0000313" key="2">
    <source>
        <dbReference type="Proteomes" id="UP000297527"/>
    </source>
</evidence>
<proteinExistence type="predicted"/>
<sequence>MAAGRRRTTYVETLQKCLLCPSEYILAEQIIQRLHYDGSEDFFPKTNGQYIMQSSERTIIAIPTSDSQFSEPFDQRPSGQKYDPDYRDLCWARVWKLKRGSPDRSLAKRMEDAWRLAPTMEARRGLTVPFATNDWYESEVYK</sequence>
<dbReference type="EMBL" id="PQXN01000213">
    <property type="protein sequence ID" value="TGO49296.1"/>
    <property type="molecule type" value="Genomic_DNA"/>
</dbReference>
<dbReference type="Proteomes" id="UP000297527">
    <property type="component" value="Unassembled WGS sequence"/>
</dbReference>